<dbReference type="Proteomes" id="UP000007266">
    <property type="component" value="Linkage group 5"/>
</dbReference>
<gene>
    <name evidence="2" type="primary">AUGUSTUS-3.0.2_13736</name>
    <name evidence="2" type="ORF">TcasGA2_TC013736</name>
</gene>
<name>D6WJY7_TRICA</name>
<organism evidence="2 3">
    <name type="scientific">Tribolium castaneum</name>
    <name type="common">Red flour beetle</name>
    <dbReference type="NCBI Taxonomy" id="7070"/>
    <lineage>
        <taxon>Eukaryota</taxon>
        <taxon>Metazoa</taxon>
        <taxon>Ecdysozoa</taxon>
        <taxon>Arthropoda</taxon>
        <taxon>Hexapoda</taxon>
        <taxon>Insecta</taxon>
        <taxon>Pterygota</taxon>
        <taxon>Neoptera</taxon>
        <taxon>Endopterygota</taxon>
        <taxon>Coleoptera</taxon>
        <taxon>Polyphaga</taxon>
        <taxon>Cucujiformia</taxon>
        <taxon>Tenebrionidae</taxon>
        <taxon>Tenebrionidae incertae sedis</taxon>
        <taxon>Tribolium</taxon>
    </lineage>
</organism>
<proteinExistence type="predicted"/>
<evidence type="ECO:0000313" key="3">
    <source>
        <dbReference type="Proteomes" id="UP000007266"/>
    </source>
</evidence>
<evidence type="ECO:0000256" key="1">
    <source>
        <dbReference type="SAM" id="MobiDB-lite"/>
    </source>
</evidence>
<protein>
    <submittedName>
        <fullName evidence="2">Uncharacterized protein</fullName>
    </submittedName>
</protein>
<reference evidence="2 3" key="1">
    <citation type="journal article" date="2008" name="Nature">
        <title>The genome of the model beetle and pest Tribolium castaneum.</title>
        <authorList>
            <consortium name="Tribolium Genome Sequencing Consortium"/>
            <person name="Richards S."/>
            <person name="Gibbs R.A."/>
            <person name="Weinstock G.M."/>
            <person name="Brown S.J."/>
            <person name="Denell R."/>
            <person name="Beeman R.W."/>
            <person name="Gibbs R."/>
            <person name="Beeman R.W."/>
            <person name="Brown S.J."/>
            <person name="Bucher G."/>
            <person name="Friedrich M."/>
            <person name="Grimmelikhuijzen C.J."/>
            <person name="Klingler M."/>
            <person name="Lorenzen M."/>
            <person name="Richards S."/>
            <person name="Roth S."/>
            <person name="Schroder R."/>
            <person name="Tautz D."/>
            <person name="Zdobnov E.M."/>
            <person name="Muzny D."/>
            <person name="Gibbs R.A."/>
            <person name="Weinstock G.M."/>
            <person name="Attaway T."/>
            <person name="Bell S."/>
            <person name="Buhay C.J."/>
            <person name="Chandrabose M.N."/>
            <person name="Chavez D."/>
            <person name="Clerk-Blankenburg K.P."/>
            <person name="Cree A."/>
            <person name="Dao M."/>
            <person name="Davis C."/>
            <person name="Chacko J."/>
            <person name="Dinh H."/>
            <person name="Dugan-Rocha S."/>
            <person name="Fowler G."/>
            <person name="Garner T.T."/>
            <person name="Garnes J."/>
            <person name="Gnirke A."/>
            <person name="Hawes A."/>
            <person name="Hernandez J."/>
            <person name="Hines S."/>
            <person name="Holder M."/>
            <person name="Hume J."/>
            <person name="Jhangiani S.N."/>
            <person name="Joshi V."/>
            <person name="Khan Z.M."/>
            <person name="Jackson L."/>
            <person name="Kovar C."/>
            <person name="Kowis A."/>
            <person name="Lee S."/>
            <person name="Lewis L.R."/>
            <person name="Margolis J."/>
            <person name="Morgan M."/>
            <person name="Nazareth L.V."/>
            <person name="Nguyen N."/>
            <person name="Okwuonu G."/>
            <person name="Parker D."/>
            <person name="Richards S."/>
            <person name="Ruiz S.J."/>
            <person name="Santibanez J."/>
            <person name="Savard J."/>
            <person name="Scherer S.E."/>
            <person name="Schneider B."/>
            <person name="Sodergren E."/>
            <person name="Tautz D."/>
            <person name="Vattahil S."/>
            <person name="Villasana D."/>
            <person name="White C.S."/>
            <person name="Wright R."/>
            <person name="Park Y."/>
            <person name="Beeman R.W."/>
            <person name="Lord J."/>
            <person name="Oppert B."/>
            <person name="Lorenzen M."/>
            <person name="Brown S."/>
            <person name="Wang L."/>
            <person name="Savard J."/>
            <person name="Tautz D."/>
            <person name="Richards S."/>
            <person name="Weinstock G."/>
            <person name="Gibbs R.A."/>
            <person name="Liu Y."/>
            <person name="Worley K."/>
            <person name="Weinstock G."/>
            <person name="Elsik C.G."/>
            <person name="Reese J.T."/>
            <person name="Elhaik E."/>
            <person name="Landan G."/>
            <person name="Graur D."/>
            <person name="Arensburger P."/>
            <person name="Atkinson P."/>
            <person name="Beeman R.W."/>
            <person name="Beidler J."/>
            <person name="Brown S.J."/>
            <person name="Demuth J.P."/>
            <person name="Drury D.W."/>
            <person name="Du Y.Z."/>
            <person name="Fujiwara H."/>
            <person name="Lorenzen M."/>
            <person name="Maselli V."/>
            <person name="Osanai M."/>
            <person name="Park Y."/>
            <person name="Robertson H.M."/>
            <person name="Tu Z."/>
            <person name="Wang J.J."/>
            <person name="Wang S."/>
            <person name="Richards S."/>
            <person name="Song H."/>
            <person name="Zhang L."/>
            <person name="Sodergren E."/>
            <person name="Werner D."/>
            <person name="Stanke M."/>
            <person name="Morgenstern B."/>
            <person name="Solovyev V."/>
            <person name="Kosarev P."/>
            <person name="Brown G."/>
            <person name="Chen H.C."/>
            <person name="Ermolaeva O."/>
            <person name="Hlavina W."/>
            <person name="Kapustin Y."/>
            <person name="Kiryutin B."/>
            <person name="Kitts P."/>
            <person name="Maglott D."/>
            <person name="Pruitt K."/>
            <person name="Sapojnikov V."/>
            <person name="Souvorov A."/>
            <person name="Mackey A.J."/>
            <person name="Waterhouse R.M."/>
            <person name="Wyder S."/>
            <person name="Zdobnov E.M."/>
            <person name="Zdobnov E.M."/>
            <person name="Wyder S."/>
            <person name="Kriventseva E.V."/>
            <person name="Kadowaki T."/>
            <person name="Bork P."/>
            <person name="Aranda M."/>
            <person name="Bao R."/>
            <person name="Beermann A."/>
            <person name="Berns N."/>
            <person name="Bolognesi R."/>
            <person name="Bonneton F."/>
            <person name="Bopp D."/>
            <person name="Brown S.J."/>
            <person name="Bucher G."/>
            <person name="Butts T."/>
            <person name="Chaumot A."/>
            <person name="Denell R.E."/>
            <person name="Ferrier D.E."/>
            <person name="Friedrich M."/>
            <person name="Gordon C.M."/>
            <person name="Jindra M."/>
            <person name="Klingler M."/>
            <person name="Lan Q."/>
            <person name="Lattorff H.M."/>
            <person name="Laudet V."/>
            <person name="von Levetsow C."/>
            <person name="Liu Z."/>
            <person name="Lutz R."/>
            <person name="Lynch J.A."/>
            <person name="da Fonseca R.N."/>
            <person name="Posnien N."/>
            <person name="Reuter R."/>
            <person name="Roth S."/>
            <person name="Savard J."/>
            <person name="Schinko J.B."/>
            <person name="Schmitt C."/>
            <person name="Schoppmeier M."/>
            <person name="Schroder R."/>
            <person name="Shippy T.D."/>
            <person name="Simonnet F."/>
            <person name="Marques-Souza H."/>
            <person name="Tautz D."/>
            <person name="Tomoyasu Y."/>
            <person name="Trauner J."/>
            <person name="Van der Zee M."/>
            <person name="Vervoort M."/>
            <person name="Wittkopp N."/>
            <person name="Wimmer E.A."/>
            <person name="Yang X."/>
            <person name="Jones A.K."/>
            <person name="Sattelle D.B."/>
            <person name="Ebert P.R."/>
            <person name="Nelson D."/>
            <person name="Scott J.G."/>
            <person name="Beeman R.W."/>
            <person name="Muthukrishnan S."/>
            <person name="Kramer K.J."/>
            <person name="Arakane Y."/>
            <person name="Beeman R.W."/>
            <person name="Zhu Q."/>
            <person name="Hogenkamp D."/>
            <person name="Dixit R."/>
            <person name="Oppert B."/>
            <person name="Jiang H."/>
            <person name="Zou Z."/>
            <person name="Marshall J."/>
            <person name="Elpidina E."/>
            <person name="Vinokurov K."/>
            <person name="Oppert C."/>
            <person name="Zou Z."/>
            <person name="Evans J."/>
            <person name="Lu Z."/>
            <person name="Zhao P."/>
            <person name="Sumathipala N."/>
            <person name="Altincicek B."/>
            <person name="Vilcinskas A."/>
            <person name="Williams M."/>
            <person name="Hultmark D."/>
            <person name="Hetru C."/>
            <person name="Jiang H."/>
            <person name="Grimmelikhuijzen C.J."/>
            <person name="Hauser F."/>
            <person name="Cazzamali G."/>
            <person name="Williamson M."/>
            <person name="Park Y."/>
            <person name="Li B."/>
            <person name="Tanaka Y."/>
            <person name="Predel R."/>
            <person name="Neupert S."/>
            <person name="Schachtner J."/>
            <person name="Verleyen P."/>
            <person name="Raible F."/>
            <person name="Bork P."/>
            <person name="Friedrich M."/>
            <person name="Walden K.K."/>
            <person name="Robertson H.M."/>
            <person name="Angeli S."/>
            <person name="Foret S."/>
            <person name="Bucher G."/>
            <person name="Schuetz S."/>
            <person name="Maleszka R."/>
            <person name="Wimmer E.A."/>
            <person name="Beeman R.W."/>
            <person name="Lorenzen M."/>
            <person name="Tomoyasu Y."/>
            <person name="Miller S.C."/>
            <person name="Grossmann D."/>
            <person name="Bucher G."/>
        </authorList>
    </citation>
    <scope>NUCLEOTIDE SEQUENCE [LARGE SCALE GENOMIC DNA]</scope>
    <source>
        <strain evidence="2 3">Georgia GA2</strain>
    </source>
</reference>
<dbReference type="AlphaFoldDB" id="D6WJY7"/>
<accession>D6WJY7</accession>
<dbReference type="InParanoid" id="D6WJY7"/>
<dbReference type="HOGENOM" id="CLU_1621163_0_0_1"/>
<reference evidence="2 3" key="2">
    <citation type="journal article" date="2010" name="Nucleic Acids Res.">
        <title>BeetleBase in 2010: revisions to provide comprehensive genomic information for Tribolium castaneum.</title>
        <authorList>
            <person name="Kim H.S."/>
            <person name="Murphy T."/>
            <person name="Xia J."/>
            <person name="Caragea D."/>
            <person name="Park Y."/>
            <person name="Beeman R.W."/>
            <person name="Lorenzen M.D."/>
            <person name="Butcher S."/>
            <person name="Manak J.R."/>
            <person name="Brown S.J."/>
        </authorList>
    </citation>
    <scope>GENOME REANNOTATION</scope>
    <source>
        <strain evidence="2 3">Georgia GA2</strain>
    </source>
</reference>
<feature type="compositionally biased region" description="Polar residues" evidence="1">
    <location>
        <begin position="24"/>
        <end position="36"/>
    </location>
</feature>
<dbReference type="EMBL" id="KQ971342">
    <property type="protein sequence ID" value="EFA03642.2"/>
    <property type="molecule type" value="Genomic_DNA"/>
</dbReference>
<keyword evidence="3" id="KW-1185">Reference proteome</keyword>
<sequence>MTSVPEMSSEERTETPTPPETPKKAQQTTEKSPTSVAKNLASEFERIFEKSAPKACVEENLPEMETLTIEYDGRDVLDLGKNVGWNWNYRPSRNVVAEPNFFKFSETNGRYTVVRKMRDKDGRYYYFYPEEDF</sequence>
<feature type="region of interest" description="Disordered" evidence="1">
    <location>
        <begin position="1"/>
        <end position="36"/>
    </location>
</feature>
<evidence type="ECO:0000313" key="2">
    <source>
        <dbReference type="EMBL" id="EFA03642.2"/>
    </source>
</evidence>